<dbReference type="Pfam" id="PF00023">
    <property type="entry name" value="Ank"/>
    <property type="match status" value="1"/>
</dbReference>
<feature type="non-terminal residue" evidence="2">
    <location>
        <position position="1"/>
    </location>
</feature>
<evidence type="ECO:0000256" key="1">
    <source>
        <dbReference type="PROSITE-ProRule" id="PRU00023"/>
    </source>
</evidence>
<organism evidence="2 3">
    <name type="scientific">Tetrabaena socialis</name>
    <dbReference type="NCBI Taxonomy" id="47790"/>
    <lineage>
        <taxon>Eukaryota</taxon>
        <taxon>Viridiplantae</taxon>
        <taxon>Chlorophyta</taxon>
        <taxon>core chlorophytes</taxon>
        <taxon>Chlorophyceae</taxon>
        <taxon>CS clade</taxon>
        <taxon>Chlamydomonadales</taxon>
        <taxon>Tetrabaenaceae</taxon>
        <taxon>Tetrabaena</taxon>
    </lineage>
</organism>
<dbReference type="Gene3D" id="1.25.40.20">
    <property type="entry name" value="Ankyrin repeat-containing domain"/>
    <property type="match status" value="1"/>
</dbReference>
<sequence>YGRTALMLASCRGHTEAVEALLRAGASLDAQDDLLLREVGAVPLLGAACSALLHPLNPGKEASSQESWAPLITSCCLLAAACPAELLQLMAVEPRSSQGNGWRALAAAASVLARQALGPHPAADAAAWALASSPSEARALLRTCANPACDNLAGNSEAEVLPRKRLHHLLAAAVAGPMQGGPVNLFRIGLRSRRVAVLHRARGTDPLLAVQLHRDHRARHRAAYGGPAGSAEP</sequence>
<keyword evidence="1" id="KW-0040">ANK repeat</keyword>
<evidence type="ECO:0000313" key="2">
    <source>
        <dbReference type="EMBL" id="PNH00924.1"/>
    </source>
</evidence>
<name>A0A2J7ZKY0_9CHLO</name>
<reference evidence="2 3" key="1">
    <citation type="journal article" date="2017" name="Mol. Biol. Evol.">
        <title>The 4-celled Tetrabaena socialis nuclear genome reveals the essential components for genetic control of cell number at the origin of multicellularity in the volvocine lineage.</title>
        <authorList>
            <person name="Featherston J."/>
            <person name="Arakaki Y."/>
            <person name="Hanschen E.R."/>
            <person name="Ferris P.J."/>
            <person name="Michod R.E."/>
            <person name="Olson B.J.S.C."/>
            <person name="Nozaki H."/>
            <person name="Durand P.M."/>
        </authorList>
    </citation>
    <scope>NUCLEOTIDE SEQUENCE [LARGE SCALE GENOMIC DNA]</scope>
    <source>
        <strain evidence="2 3">NIES-571</strain>
    </source>
</reference>
<keyword evidence="3" id="KW-1185">Reference proteome</keyword>
<dbReference type="PROSITE" id="PS50297">
    <property type="entry name" value="ANK_REP_REGION"/>
    <property type="match status" value="1"/>
</dbReference>
<dbReference type="EMBL" id="PGGS01001095">
    <property type="protein sequence ID" value="PNH00924.1"/>
    <property type="molecule type" value="Genomic_DNA"/>
</dbReference>
<dbReference type="OrthoDB" id="548600at2759"/>
<comment type="caution">
    <text evidence="2">The sequence shown here is derived from an EMBL/GenBank/DDBJ whole genome shotgun (WGS) entry which is preliminary data.</text>
</comment>
<dbReference type="PROSITE" id="PS50088">
    <property type="entry name" value="ANK_REPEAT"/>
    <property type="match status" value="1"/>
</dbReference>
<evidence type="ECO:0000313" key="3">
    <source>
        <dbReference type="Proteomes" id="UP000236333"/>
    </source>
</evidence>
<dbReference type="AlphaFoldDB" id="A0A2J7ZKY0"/>
<gene>
    <name evidence="2" type="ORF">TSOC_013225</name>
</gene>
<protein>
    <submittedName>
        <fullName evidence="2">Uncharacterized protein</fullName>
    </submittedName>
</protein>
<dbReference type="InterPro" id="IPR036770">
    <property type="entry name" value="Ankyrin_rpt-contain_sf"/>
</dbReference>
<dbReference type="Proteomes" id="UP000236333">
    <property type="component" value="Unassembled WGS sequence"/>
</dbReference>
<dbReference type="InterPro" id="IPR002110">
    <property type="entry name" value="Ankyrin_rpt"/>
</dbReference>
<accession>A0A2J7ZKY0</accession>
<proteinExistence type="predicted"/>
<dbReference type="SMART" id="SM00248">
    <property type="entry name" value="ANK"/>
    <property type="match status" value="1"/>
</dbReference>
<feature type="repeat" description="ANK" evidence="1">
    <location>
        <begin position="1"/>
        <end position="33"/>
    </location>
</feature>
<dbReference type="SUPFAM" id="SSF48403">
    <property type="entry name" value="Ankyrin repeat"/>
    <property type="match status" value="1"/>
</dbReference>